<sequence>MLPRPTEVTEGGLRPQHLEGHAVLSITAAPVPPAAPVSTAPSPIHINCRKEQRLCKKVQTMSG</sequence>
<dbReference type="Proteomes" id="UP000324222">
    <property type="component" value="Unassembled WGS sequence"/>
</dbReference>
<comment type="caution">
    <text evidence="1">The sequence shown here is derived from an EMBL/GenBank/DDBJ whole genome shotgun (WGS) entry which is preliminary data.</text>
</comment>
<accession>A0A5B7CZ60</accession>
<organism evidence="1 2">
    <name type="scientific">Portunus trituberculatus</name>
    <name type="common">Swimming crab</name>
    <name type="synonym">Neptunus trituberculatus</name>
    <dbReference type="NCBI Taxonomy" id="210409"/>
    <lineage>
        <taxon>Eukaryota</taxon>
        <taxon>Metazoa</taxon>
        <taxon>Ecdysozoa</taxon>
        <taxon>Arthropoda</taxon>
        <taxon>Crustacea</taxon>
        <taxon>Multicrustacea</taxon>
        <taxon>Malacostraca</taxon>
        <taxon>Eumalacostraca</taxon>
        <taxon>Eucarida</taxon>
        <taxon>Decapoda</taxon>
        <taxon>Pleocyemata</taxon>
        <taxon>Brachyura</taxon>
        <taxon>Eubrachyura</taxon>
        <taxon>Portunoidea</taxon>
        <taxon>Portunidae</taxon>
        <taxon>Portuninae</taxon>
        <taxon>Portunus</taxon>
    </lineage>
</organism>
<keyword evidence="2" id="KW-1185">Reference proteome</keyword>
<dbReference type="EMBL" id="VSRR010000325">
    <property type="protein sequence ID" value="MPC14064.1"/>
    <property type="molecule type" value="Genomic_DNA"/>
</dbReference>
<dbReference type="AlphaFoldDB" id="A0A5B7CZ60"/>
<evidence type="ECO:0000313" key="2">
    <source>
        <dbReference type="Proteomes" id="UP000324222"/>
    </source>
</evidence>
<reference evidence="1 2" key="1">
    <citation type="submission" date="2019-05" db="EMBL/GenBank/DDBJ databases">
        <title>Another draft genome of Portunus trituberculatus and its Hox gene families provides insights of decapod evolution.</title>
        <authorList>
            <person name="Jeong J.-H."/>
            <person name="Song I."/>
            <person name="Kim S."/>
            <person name="Choi T."/>
            <person name="Kim D."/>
            <person name="Ryu S."/>
            <person name="Kim W."/>
        </authorList>
    </citation>
    <scope>NUCLEOTIDE SEQUENCE [LARGE SCALE GENOMIC DNA]</scope>
    <source>
        <tissue evidence="1">Muscle</tissue>
    </source>
</reference>
<proteinExistence type="predicted"/>
<evidence type="ECO:0000313" key="1">
    <source>
        <dbReference type="EMBL" id="MPC14064.1"/>
    </source>
</evidence>
<name>A0A5B7CZ60_PORTR</name>
<protein>
    <submittedName>
        <fullName evidence="1">Uncharacterized protein</fullName>
    </submittedName>
</protein>
<gene>
    <name evidence="1" type="ORF">E2C01_006817</name>
</gene>